<protein>
    <submittedName>
        <fullName evidence="2">Uncharacterized protein</fullName>
    </submittedName>
</protein>
<dbReference type="EMBL" id="JAGIZB010000008">
    <property type="protein sequence ID" value="MBP0445148.1"/>
    <property type="molecule type" value="Genomic_DNA"/>
</dbReference>
<accession>A0ABS4AF43</accession>
<keyword evidence="1" id="KW-0472">Membrane</keyword>
<evidence type="ECO:0000256" key="1">
    <source>
        <dbReference type="SAM" id="Phobius"/>
    </source>
</evidence>
<dbReference type="Proteomes" id="UP000681594">
    <property type="component" value="Unassembled WGS sequence"/>
</dbReference>
<dbReference type="RefSeq" id="WP_209379513.1">
    <property type="nucleotide sequence ID" value="NZ_JAGIZB010000008.1"/>
</dbReference>
<sequence length="50" mass="5582">MRSTEDAVRQEALSAPVARKRLRRLPWPAAALVILGLSVLFWVAIIGLLR</sequence>
<gene>
    <name evidence="2" type="ORF">J8J14_10185</name>
</gene>
<evidence type="ECO:0000313" key="2">
    <source>
        <dbReference type="EMBL" id="MBP0445148.1"/>
    </source>
</evidence>
<keyword evidence="1" id="KW-0812">Transmembrane</keyword>
<reference evidence="2 3" key="1">
    <citation type="submission" date="2021-03" db="EMBL/GenBank/DDBJ databases">
        <authorList>
            <person name="So Y."/>
        </authorList>
    </citation>
    <scope>NUCLEOTIDE SEQUENCE [LARGE SCALE GENOMIC DNA]</scope>
    <source>
        <strain evidence="2 3">SSH11</strain>
    </source>
</reference>
<keyword evidence="3" id="KW-1185">Reference proteome</keyword>
<evidence type="ECO:0000313" key="3">
    <source>
        <dbReference type="Proteomes" id="UP000681594"/>
    </source>
</evidence>
<organism evidence="2 3">
    <name type="scientific">Pararoseomonas baculiformis</name>
    <dbReference type="NCBI Taxonomy" id="2820812"/>
    <lineage>
        <taxon>Bacteria</taxon>
        <taxon>Pseudomonadati</taxon>
        <taxon>Pseudomonadota</taxon>
        <taxon>Alphaproteobacteria</taxon>
        <taxon>Acetobacterales</taxon>
        <taxon>Acetobacteraceae</taxon>
        <taxon>Pararoseomonas</taxon>
    </lineage>
</organism>
<keyword evidence="1" id="KW-1133">Transmembrane helix</keyword>
<feature type="transmembrane region" description="Helical" evidence="1">
    <location>
        <begin position="29"/>
        <end position="49"/>
    </location>
</feature>
<comment type="caution">
    <text evidence="2">The sequence shown here is derived from an EMBL/GenBank/DDBJ whole genome shotgun (WGS) entry which is preliminary data.</text>
</comment>
<name>A0ABS4AF43_9PROT</name>
<proteinExistence type="predicted"/>